<evidence type="ECO:0000313" key="1">
    <source>
        <dbReference type="EMBL" id="KAA6333918.1"/>
    </source>
</evidence>
<dbReference type="AlphaFoldDB" id="A0A5J4RJV1"/>
<feature type="non-terminal residue" evidence="1">
    <location>
        <position position="29"/>
    </location>
</feature>
<organism evidence="1">
    <name type="scientific">termite gut metagenome</name>
    <dbReference type="NCBI Taxonomy" id="433724"/>
    <lineage>
        <taxon>unclassified sequences</taxon>
        <taxon>metagenomes</taxon>
        <taxon>organismal metagenomes</taxon>
    </lineage>
</organism>
<sequence>MILLPEDKKLLAEKGISEAQIIEQLNCFQ</sequence>
<proteinExistence type="predicted"/>
<name>A0A5J4RJV1_9ZZZZ</name>
<accession>A0A5J4RJV1</accession>
<dbReference type="EMBL" id="SNRY01001056">
    <property type="protein sequence ID" value="KAA6333918.1"/>
    <property type="molecule type" value="Genomic_DNA"/>
</dbReference>
<gene>
    <name evidence="1" type="ORF">EZS27_017727</name>
</gene>
<reference evidence="1" key="1">
    <citation type="submission" date="2019-03" db="EMBL/GenBank/DDBJ databases">
        <title>Single cell metagenomics reveals metabolic interactions within the superorganism composed of flagellate Streblomastix strix and complex community of Bacteroidetes bacteria on its surface.</title>
        <authorList>
            <person name="Treitli S.C."/>
            <person name="Kolisko M."/>
            <person name="Husnik F."/>
            <person name="Keeling P."/>
            <person name="Hampl V."/>
        </authorList>
    </citation>
    <scope>NUCLEOTIDE SEQUENCE</scope>
    <source>
        <strain evidence="1">STM</strain>
    </source>
</reference>
<comment type="caution">
    <text evidence="1">The sequence shown here is derived from an EMBL/GenBank/DDBJ whole genome shotgun (WGS) entry which is preliminary data.</text>
</comment>
<protein>
    <submittedName>
        <fullName evidence="1">Uncharacterized protein</fullName>
    </submittedName>
</protein>